<dbReference type="InterPro" id="IPR017520">
    <property type="entry name" value="CHP03086"/>
</dbReference>
<proteinExistence type="predicted"/>
<dbReference type="Proteomes" id="UP001501747">
    <property type="component" value="Unassembled WGS sequence"/>
</dbReference>
<gene>
    <name evidence="2" type="ORF">GCM10022247_38410</name>
</gene>
<name>A0ABP7SIZ6_9PSEU</name>
<dbReference type="SUPFAM" id="SSF109854">
    <property type="entry name" value="DinB/YfiT-like putative metalloenzymes"/>
    <property type="match status" value="1"/>
</dbReference>
<dbReference type="NCBIfam" id="TIGR03083">
    <property type="entry name" value="maleylpyruvate isomerase family mycothiol-dependent enzyme"/>
    <property type="match status" value="1"/>
</dbReference>
<dbReference type="InterPro" id="IPR017517">
    <property type="entry name" value="Maleyloyr_isom"/>
</dbReference>
<reference evidence="3" key="1">
    <citation type="journal article" date="2019" name="Int. J. Syst. Evol. Microbiol.">
        <title>The Global Catalogue of Microorganisms (GCM) 10K type strain sequencing project: providing services to taxonomists for standard genome sequencing and annotation.</title>
        <authorList>
            <consortium name="The Broad Institute Genomics Platform"/>
            <consortium name="The Broad Institute Genome Sequencing Center for Infectious Disease"/>
            <person name="Wu L."/>
            <person name="Ma J."/>
        </authorList>
    </citation>
    <scope>NUCLEOTIDE SEQUENCE [LARGE SCALE GENOMIC DNA]</scope>
    <source>
        <strain evidence="3">JCM 17342</strain>
    </source>
</reference>
<dbReference type="NCBIfam" id="TIGR03086">
    <property type="entry name" value="TIGR03086 family metal-binding protein"/>
    <property type="match status" value="1"/>
</dbReference>
<dbReference type="Pfam" id="PF11716">
    <property type="entry name" value="MDMPI_N"/>
    <property type="match status" value="1"/>
</dbReference>
<organism evidence="2 3">
    <name type="scientific">Allokutzneria multivorans</name>
    <dbReference type="NCBI Taxonomy" id="1142134"/>
    <lineage>
        <taxon>Bacteria</taxon>
        <taxon>Bacillati</taxon>
        <taxon>Actinomycetota</taxon>
        <taxon>Actinomycetes</taxon>
        <taxon>Pseudonocardiales</taxon>
        <taxon>Pseudonocardiaceae</taxon>
        <taxon>Allokutzneria</taxon>
    </lineage>
</organism>
<sequence>MSDLMARAAAPFLEIVGNIEPHHLSAPTPCSEFDVQALIDHFLHWAPSLEGAARKEAVAPGALPGPWSEALKTQVARTLTAWRPASAWEGMTTMGGSFELPADLVAGMVIGEFVLHGWDLARATNQHAEWDADVVSYVYAEVARSADQGRSMGVYGPEASVSENAPILEKALALSGRSPSWSA</sequence>
<accession>A0ABP7SIZ6</accession>
<comment type="caution">
    <text evidence="2">The sequence shown here is derived from an EMBL/GenBank/DDBJ whole genome shotgun (WGS) entry which is preliminary data.</text>
</comment>
<dbReference type="InterPro" id="IPR034660">
    <property type="entry name" value="DinB/YfiT-like"/>
</dbReference>
<dbReference type="InterPro" id="IPR024344">
    <property type="entry name" value="MDMPI_metal-binding"/>
</dbReference>
<keyword evidence="3" id="KW-1185">Reference proteome</keyword>
<feature type="domain" description="Mycothiol-dependent maleylpyruvate isomerase metal-binding" evidence="1">
    <location>
        <begin position="7"/>
        <end position="121"/>
    </location>
</feature>
<evidence type="ECO:0000313" key="2">
    <source>
        <dbReference type="EMBL" id="GAA4012189.1"/>
    </source>
</evidence>
<protein>
    <submittedName>
        <fullName evidence="2">TIGR03086 family metal-binding protein</fullName>
    </submittedName>
</protein>
<evidence type="ECO:0000259" key="1">
    <source>
        <dbReference type="Pfam" id="PF11716"/>
    </source>
</evidence>
<dbReference type="EMBL" id="BAABAL010000014">
    <property type="protein sequence ID" value="GAA4012189.1"/>
    <property type="molecule type" value="Genomic_DNA"/>
</dbReference>
<evidence type="ECO:0000313" key="3">
    <source>
        <dbReference type="Proteomes" id="UP001501747"/>
    </source>
</evidence>
<dbReference type="RefSeq" id="WP_344876648.1">
    <property type="nucleotide sequence ID" value="NZ_BAABAL010000014.1"/>
</dbReference>